<proteinExistence type="predicted"/>
<accession>A0ACB8GDW0</accession>
<organism evidence="1 2">
    <name type="scientific">Sphaerodactylus townsendi</name>
    <dbReference type="NCBI Taxonomy" id="933632"/>
    <lineage>
        <taxon>Eukaryota</taxon>
        <taxon>Metazoa</taxon>
        <taxon>Chordata</taxon>
        <taxon>Craniata</taxon>
        <taxon>Vertebrata</taxon>
        <taxon>Euteleostomi</taxon>
        <taxon>Lepidosauria</taxon>
        <taxon>Squamata</taxon>
        <taxon>Bifurcata</taxon>
        <taxon>Gekkota</taxon>
        <taxon>Sphaerodactylidae</taxon>
        <taxon>Sphaerodactylus</taxon>
    </lineage>
</organism>
<dbReference type="EMBL" id="CM037614">
    <property type="protein sequence ID" value="KAH8017953.1"/>
    <property type="molecule type" value="Genomic_DNA"/>
</dbReference>
<dbReference type="Proteomes" id="UP000827872">
    <property type="component" value="Linkage Group LG01"/>
</dbReference>
<keyword evidence="2" id="KW-1185">Reference proteome</keyword>
<reference evidence="1" key="1">
    <citation type="submission" date="2021-08" db="EMBL/GenBank/DDBJ databases">
        <title>The first chromosome-level gecko genome reveals the dynamic sex chromosomes of Neotropical dwarf geckos (Sphaerodactylidae: Sphaerodactylus).</title>
        <authorList>
            <person name="Pinto B.J."/>
            <person name="Keating S.E."/>
            <person name="Gamble T."/>
        </authorList>
    </citation>
    <scope>NUCLEOTIDE SEQUENCE</scope>
    <source>
        <strain evidence="1">TG3544</strain>
    </source>
</reference>
<comment type="caution">
    <text evidence="1">The sequence shown here is derived from an EMBL/GenBank/DDBJ whole genome shotgun (WGS) entry which is preliminary data.</text>
</comment>
<gene>
    <name evidence="1" type="ORF">K3G42_033339</name>
</gene>
<name>A0ACB8GDW0_9SAUR</name>
<sequence length="179" mass="19935">MNEHWLKSIQEENAHLKNQIRLLQENYELRAMLGQQRENSAHGQMEPFHIPPAYPEACLLAKGGQHLGRAFKKMEPEVQQLPPLLENFNYSPHIISKDNAVLCNPSAQPKQLHNDLPLFQPRSGEKKLAPLSSVSCSTISGKQLEEFTDVAGLKKSFLTDYPLPGGDKAQASSPLSIGE</sequence>
<evidence type="ECO:0000313" key="1">
    <source>
        <dbReference type="EMBL" id="KAH8017953.1"/>
    </source>
</evidence>
<protein>
    <submittedName>
        <fullName evidence="1">Uncharacterized protein</fullName>
    </submittedName>
</protein>
<evidence type="ECO:0000313" key="2">
    <source>
        <dbReference type="Proteomes" id="UP000827872"/>
    </source>
</evidence>